<feature type="domain" description="FAS1" evidence="2">
    <location>
        <begin position="31"/>
        <end position="147"/>
    </location>
</feature>
<evidence type="ECO:0000256" key="1">
    <source>
        <dbReference type="ARBA" id="ARBA00007843"/>
    </source>
</evidence>
<name>A0AAV8TWT1_9ROSI</name>
<protein>
    <recommendedName>
        <fullName evidence="2">FAS1 domain-containing protein</fullName>
    </recommendedName>
</protein>
<dbReference type="PANTHER" id="PTHR36069">
    <property type="entry name" value="EXPRESSED PROTEIN-RELATED"/>
    <property type="match status" value="1"/>
</dbReference>
<dbReference type="SUPFAM" id="SSF82153">
    <property type="entry name" value="FAS1 domain"/>
    <property type="match status" value="1"/>
</dbReference>
<gene>
    <name evidence="3" type="ORF">K2173_018064</name>
</gene>
<dbReference type="EMBL" id="JAIWQS010000003">
    <property type="protein sequence ID" value="KAJ8770573.1"/>
    <property type="molecule type" value="Genomic_DNA"/>
</dbReference>
<accession>A0AAV8TWT1</accession>
<reference evidence="3 4" key="1">
    <citation type="submission" date="2021-09" db="EMBL/GenBank/DDBJ databases">
        <title>Genomic insights and catalytic innovation underlie evolution of tropane alkaloids biosynthesis.</title>
        <authorList>
            <person name="Wang Y.-J."/>
            <person name="Tian T."/>
            <person name="Huang J.-P."/>
            <person name="Huang S.-X."/>
        </authorList>
    </citation>
    <scope>NUCLEOTIDE SEQUENCE [LARGE SCALE GENOMIC DNA]</scope>
    <source>
        <strain evidence="3">KIB-2018</strain>
        <tissue evidence="3">Leaf</tissue>
    </source>
</reference>
<dbReference type="InterPro" id="IPR000782">
    <property type="entry name" value="FAS1_domain"/>
</dbReference>
<proteinExistence type="inferred from homology"/>
<dbReference type="Gene3D" id="2.30.180.10">
    <property type="entry name" value="FAS1 domain"/>
    <property type="match status" value="1"/>
</dbReference>
<evidence type="ECO:0000313" key="4">
    <source>
        <dbReference type="Proteomes" id="UP001159364"/>
    </source>
</evidence>
<dbReference type="AlphaFoldDB" id="A0AAV8TWT1"/>
<dbReference type="InterPro" id="IPR053339">
    <property type="entry name" value="FAS1_domain_protein"/>
</dbReference>
<keyword evidence="4" id="KW-1185">Reference proteome</keyword>
<comment type="similarity">
    <text evidence="1">Belongs to the fasciclin-like AGP family.</text>
</comment>
<dbReference type="InterPro" id="IPR036378">
    <property type="entry name" value="FAS1_dom_sf"/>
</dbReference>
<sequence length="192" mass="21116">MAAQSEATSHNSYHTDMQAAIADIRVRSQSFYAFAVLLQMLNGTSRLNREDLTLLMPIDRELSKSSISPDHVEDFLLSHSILMPLSFTDLTHFPTGTMVPSGFRSRFIKFQNHGKANVTLNNVQVVTPNICLNSVIKCHGIDAVIRPPDPGQASISASNNSFVPDSQMDELPQNPLTNICGVQVDDLVNTYA</sequence>
<organism evidence="3 4">
    <name type="scientific">Erythroxylum novogranatense</name>
    <dbReference type="NCBI Taxonomy" id="1862640"/>
    <lineage>
        <taxon>Eukaryota</taxon>
        <taxon>Viridiplantae</taxon>
        <taxon>Streptophyta</taxon>
        <taxon>Embryophyta</taxon>
        <taxon>Tracheophyta</taxon>
        <taxon>Spermatophyta</taxon>
        <taxon>Magnoliopsida</taxon>
        <taxon>eudicotyledons</taxon>
        <taxon>Gunneridae</taxon>
        <taxon>Pentapetalae</taxon>
        <taxon>rosids</taxon>
        <taxon>fabids</taxon>
        <taxon>Malpighiales</taxon>
        <taxon>Erythroxylaceae</taxon>
        <taxon>Erythroxylum</taxon>
    </lineage>
</organism>
<dbReference type="PANTHER" id="PTHR36069:SF3">
    <property type="entry name" value="FAS1 DOMAIN-CONTAINING PROTEIN"/>
    <property type="match status" value="1"/>
</dbReference>
<dbReference type="Pfam" id="PF02469">
    <property type="entry name" value="Fasciclin"/>
    <property type="match status" value="1"/>
</dbReference>
<evidence type="ECO:0000313" key="3">
    <source>
        <dbReference type="EMBL" id="KAJ8770573.1"/>
    </source>
</evidence>
<evidence type="ECO:0000259" key="2">
    <source>
        <dbReference type="Pfam" id="PF02469"/>
    </source>
</evidence>
<comment type="caution">
    <text evidence="3">The sequence shown here is derived from an EMBL/GenBank/DDBJ whole genome shotgun (WGS) entry which is preliminary data.</text>
</comment>
<dbReference type="Proteomes" id="UP001159364">
    <property type="component" value="Linkage Group LG03"/>
</dbReference>